<comment type="caution">
    <text evidence="8">The sequence shown here is derived from an EMBL/GenBank/DDBJ whole genome shotgun (WGS) entry which is preliminary data.</text>
</comment>
<dbReference type="PIRSF" id="PIRSF000521">
    <property type="entry name" value="Transaminase_4ab_Lys_Orn"/>
    <property type="match status" value="1"/>
</dbReference>
<dbReference type="Pfam" id="PF00202">
    <property type="entry name" value="Aminotran_3"/>
    <property type="match status" value="1"/>
</dbReference>
<dbReference type="Proteomes" id="UP000315283">
    <property type="component" value="Unassembled WGS sequence"/>
</dbReference>
<dbReference type="NCBIfam" id="NF000818">
    <property type="entry name" value="PRK00062.1"/>
    <property type="match status" value="1"/>
</dbReference>
<comment type="catalytic activity">
    <reaction evidence="7">
        <text>(S)-4-amino-5-oxopentanoate = 5-aminolevulinate</text>
        <dbReference type="Rhea" id="RHEA:14265"/>
        <dbReference type="ChEBI" id="CHEBI:57501"/>
        <dbReference type="ChEBI" id="CHEBI:356416"/>
        <dbReference type="EC" id="5.4.3.8"/>
    </reaction>
</comment>
<dbReference type="GO" id="GO:0042286">
    <property type="term" value="F:glutamate-1-semialdehyde 2,1-aminomutase activity"/>
    <property type="evidence" value="ECO:0007669"/>
    <property type="project" value="UniProtKB-UniRule"/>
</dbReference>
<dbReference type="Gene3D" id="3.40.640.10">
    <property type="entry name" value="Type I PLP-dependent aspartate aminotransferase-like (Major domain)"/>
    <property type="match status" value="1"/>
</dbReference>
<dbReference type="PANTHER" id="PTHR43713">
    <property type="entry name" value="GLUTAMATE-1-SEMIALDEHYDE 2,1-AMINOMUTASE"/>
    <property type="match status" value="1"/>
</dbReference>
<comment type="subcellular location">
    <subcellularLocation>
        <location evidence="7">Cytoplasm</location>
    </subcellularLocation>
</comment>
<dbReference type="GO" id="GO:0006782">
    <property type="term" value="P:protoporphyrinogen IX biosynthetic process"/>
    <property type="evidence" value="ECO:0007669"/>
    <property type="project" value="UniProtKB-UniRule"/>
</dbReference>
<dbReference type="SUPFAM" id="SSF53383">
    <property type="entry name" value="PLP-dependent transferases"/>
    <property type="match status" value="1"/>
</dbReference>
<keyword evidence="6 7" id="KW-0627">Porphyrin biosynthesis</keyword>
<dbReference type="InterPro" id="IPR004639">
    <property type="entry name" value="4pyrrol_synth_GluAld_NH2Trfase"/>
</dbReference>
<evidence type="ECO:0000256" key="6">
    <source>
        <dbReference type="ARBA" id="ARBA00023244"/>
    </source>
</evidence>
<dbReference type="Gene3D" id="3.90.1150.10">
    <property type="entry name" value="Aspartate Aminotransferase, domain 1"/>
    <property type="match status" value="1"/>
</dbReference>
<dbReference type="InterPro" id="IPR005814">
    <property type="entry name" value="Aminotrans_3"/>
</dbReference>
<evidence type="ECO:0000256" key="3">
    <source>
        <dbReference type="ARBA" id="ARBA00008981"/>
    </source>
</evidence>
<dbReference type="GO" id="GO:0008483">
    <property type="term" value="F:transaminase activity"/>
    <property type="evidence" value="ECO:0007669"/>
    <property type="project" value="InterPro"/>
</dbReference>
<dbReference type="InterPro" id="IPR049704">
    <property type="entry name" value="Aminotrans_3_PPA_site"/>
</dbReference>
<evidence type="ECO:0000256" key="5">
    <source>
        <dbReference type="ARBA" id="ARBA00023235"/>
    </source>
</evidence>
<protein>
    <recommendedName>
        <fullName evidence="7">Glutamate-1-semialdehyde 2,1-aminomutase</fullName>
        <shortName evidence="7">GSA</shortName>
        <ecNumber evidence="7">5.4.3.8</ecNumber>
    </recommendedName>
    <alternativeName>
        <fullName evidence="7">Glutamate-1-semialdehyde aminotransferase</fullName>
        <shortName evidence="7">GSA-AT</shortName>
    </alternativeName>
</protein>
<accession>A0A520N6F1</accession>
<keyword evidence="4 7" id="KW-0663">Pyridoxal phosphate</keyword>
<evidence type="ECO:0000256" key="4">
    <source>
        <dbReference type="ARBA" id="ARBA00022898"/>
    </source>
</evidence>
<comment type="subunit">
    <text evidence="7">Homodimer.</text>
</comment>
<dbReference type="EMBL" id="SHBJ01000004">
    <property type="protein sequence ID" value="RZO29053.1"/>
    <property type="molecule type" value="Genomic_DNA"/>
</dbReference>
<evidence type="ECO:0000256" key="1">
    <source>
        <dbReference type="ARBA" id="ARBA00001933"/>
    </source>
</evidence>
<dbReference type="FunFam" id="3.40.640.10:FF:000021">
    <property type="entry name" value="Glutamate-1-semialdehyde 2,1-aminomutase"/>
    <property type="match status" value="1"/>
</dbReference>
<sequence length="429" mass="47049">MNKINKSIELFKEAKLHMPGGVNSPVRAFKNIDGDPIFFKKAKGAYVFDADNNKYIDYIGSWGPMIMGHSHPEIIKAISKQLELGTSYGAPTSIESSTAILIKECMPSIKKIRMVNSGTEATMSAVRLARGFTKRNKIIKFDGCYHGHVDSLLIKAGSGVTTFGLPDSPGIPKELAKQTLSCEFNNKEDFLKVFNKIKNDLAAVIVEPIAGNMGFIPADKSFLQLLRKKTSENKSLLIFDEVMSGFRVSLGGAQEIYKIKPDLTTLGKVIGGGLPVGAFGGRKEIMDFLAPNGPVYQAGTLSGNPLAMAAGSKLIKLLIKNNPYKALEAKASYLLDGMQKLFLEHNIPLSINQRGGMFGFFFSENLPKNLNDVIKTNDKQFKKFLNKCIANGIYFAPSKFEAGFISTKHTKVEINHTISIIKQILEKGL</sequence>
<dbReference type="CDD" id="cd00610">
    <property type="entry name" value="OAT_like"/>
    <property type="match status" value="1"/>
</dbReference>
<comment type="pathway">
    <text evidence="2">Porphyrin-containing compound metabolism; protoporphyrin-IX biosynthesis; 5-aminolevulinate from L-glutamyl-tRNA(Glu): step 2/2.</text>
</comment>
<dbReference type="GO" id="GO:0005737">
    <property type="term" value="C:cytoplasm"/>
    <property type="evidence" value="ECO:0007669"/>
    <property type="project" value="UniProtKB-SubCell"/>
</dbReference>
<evidence type="ECO:0000256" key="2">
    <source>
        <dbReference type="ARBA" id="ARBA00004819"/>
    </source>
</evidence>
<proteinExistence type="inferred from homology"/>
<dbReference type="HAMAP" id="MF_00375">
    <property type="entry name" value="HemL_aminotrans_3"/>
    <property type="match status" value="1"/>
</dbReference>
<keyword evidence="5 7" id="KW-0413">Isomerase</keyword>
<evidence type="ECO:0000313" key="9">
    <source>
        <dbReference type="Proteomes" id="UP000315283"/>
    </source>
</evidence>
<organism evidence="8 9">
    <name type="scientific">SAR86 cluster bacterium</name>
    <dbReference type="NCBI Taxonomy" id="2030880"/>
    <lineage>
        <taxon>Bacteria</taxon>
        <taxon>Pseudomonadati</taxon>
        <taxon>Pseudomonadota</taxon>
        <taxon>Gammaproteobacteria</taxon>
        <taxon>SAR86 cluster</taxon>
    </lineage>
</organism>
<comment type="cofactor">
    <cofactor evidence="1 7">
        <name>pyridoxal 5'-phosphate</name>
        <dbReference type="ChEBI" id="CHEBI:597326"/>
    </cofactor>
</comment>
<dbReference type="PANTHER" id="PTHR43713:SF3">
    <property type="entry name" value="GLUTAMATE-1-SEMIALDEHYDE 2,1-AMINOMUTASE 1, CHLOROPLASTIC-RELATED"/>
    <property type="match status" value="1"/>
</dbReference>
<dbReference type="NCBIfam" id="TIGR00713">
    <property type="entry name" value="hemL"/>
    <property type="match status" value="1"/>
</dbReference>
<gene>
    <name evidence="7 8" type="primary">hemL</name>
    <name evidence="8" type="ORF">EVA97_01070</name>
</gene>
<dbReference type="AlphaFoldDB" id="A0A520N6F1"/>
<dbReference type="GO" id="GO:0030170">
    <property type="term" value="F:pyridoxal phosphate binding"/>
    <property type="evidence" value="ECO:0007669"/>
    <property type="project" value="InterPro"/>
</dbReference>
<dbReference type="UniPathway" id="UPA00251">
    <property type="reaction ID" value="UER00317"/>
</dbReference>
<name>A0A520N6F1_9GAMM</name>
<dbReference type="PROSITE" id="PS00600">
    <property type="entry name" value="AA_TRANSFER_CLASS_3"/>
    <property type="match status" value="1"/>
</dbReference>
<dbReference type="EC" id="5.4.3.8" evidence="7"/>
<feature type="modified residue" description="N6-(pyridoxal phosphate)lysine" evidence="7">
    <location>
        <position position="268"/>
    </location>
</feature>
<comment type="similarity">
    <text evidence="3 7">Belongs to the class-III pyridoxal-phosphate-dependent aminotransferase family. HemL subfamily.</text>
</comment>
<dbReference type="InterPro" id="IPR015424">
    <property type="entry name" value="PyrdxlP-dep_Trfase"/>
</dbReference>
<dbReference type="InterPro" id="IPR015422">
    <property type="entry name" value="PyrdxlP-dep_Trfase_small"/>
</dbReference>
<evidence type="ECO:0000256" key="7">
    <source>
        <dbReference type="HAMAP-Rule" id="MF_00375"/>
    </source>
</evidence>
<evidence type="ECO:0000313" key="8">
    <source>
        <dbReference type="EMBL" id="RZO29053.1"/>
    </source>
</evidence>
<dbReference type="InterPro" id="IPR015421">
    <property type="entry name" value="PyrdxlP-dep_Trfase_major"/>
</dbReference>
<reference evidence="8 9" key="1">
    <citation type="submission" date="2019-02" db="EMBL/GenBank/DDBJ databases">
        <title>Prokaryotic population dynamics and viral predation in marine succession experiment using metagenomics: the confinement effect.</title>
        <authorList>
            <person name="Haro-Moreno J.M."/>
            <person name="Rodriguez-Valera F."/>
            <person name="Lopez-Perez M."/>
        </authorList>
    </citation>
    <scope>NUCLEOTIDE SEQUENCE [LARGE SCALE GENOMIC DNA]</scope>
    <source>
        <strain evidence="8">MED-G164</strain>
    </source>
</reference>
<keyword evidence="7" id="KW-0963">Cytoplasm</keyword>